<reference evidence="3 4" key="1">
    <citation type="submission" date="2019-09" db="EMBL/GenBank/DDBJ databases">
        <title>Bird 10,000 Genomes (B10K) Project - Family phase.</title>
        <authorList>
            <person name="Zhang G."/>
        </authorList>
    </citation>
    <scope>NUCLEOTIDE SEQUENCE [LARGE SCALE GENOMIC DNA]</scope>
    <source>
        <strain evidence="3">B10K-DU-027-49</strain>
        <tissue evidence="3">Muscle</tissue>
    </source>
</reference>
<dbReference type="GO" id="GO:0035686">
    <property type="term" value="C:sperm fibrous sheath"/>
    <property type="evidence" value="ECO:0007669"/>
    <property type="project" value="TreeGrafter"/>
</dbReference>
<dbReference type="EMBL" id="VYZE01000118">
    <property type="protein sequence ID" value="NWU63632.1"/>
    <property type="molecule type" value="Genomic_DNA"/>
</dbReference>
<comment type="caution">
    <text evidence="3">The sequence shown here is derived from an EMBL/GenBank/DDBJ whole genome shotgun (WGS) entry which is preliminary data.</text>
</comment>
<dbReference type="SMART" id="SM00394">
    <property type="entry name" value="RIIa"/>
    <property type="match status" value="1"/>
</dbReference>
<dbReference type="CDD" id="cd12100">
    <property type="entry name" value="DD_CABYR_SP17"/>
    <property type="match status" value="1"/>
</dbReference>
<proteinExistence type="predicted"/>
<dbReference type="OrthoDB" id="252964at2759"/>
<dbReference type="SUPFAM" id="SSF47391">
    <property type="entry name" value="Dimerization-anchoring domain of cAMP-dependent PK regulatory subunit"/>
    <property type="match status" value="1"/>
</dbReference>
<dbReference type="Proteomes" id="UP000522270">
    <property type="component" value="Unassembled WGS sequence"/>
</dbReference>
<dbReference type="Gene3D" id="1.20.890.10">
    <property type="entry name" value="cAMP-dependent protein kinase regulatory subunit, dimerization-anchoring domain"/>
    <property type="match status" value="1"/>
</dbReference>
<name>A0A7K5YDZ9_9AVES</name>
<accession>A0A7K5YDZ9</accession>
<feature type="non-terminal residue" evidence="3">
    <location>
        <position position="1"/>
    </location>
</feature>
<evidence type="ECO:0000313" key="4">
    <source>
        <dbReference type="Proteomes" id="UP000522270"/>
    </source>
</evidence>
<evidence type="ECO:0000256" key="1">
    <source>
        <dbReference type="SAM" id="MobiDB-lite"/>
    </source>
</evidence>
<dbReference type="GO" id="GO:0048240">
    <property type="term" value="P:sperm capacitation"/>
    <property type="evidence" value="ECO:0007669"/>
    <property type="project" value="InterPro"/>
</dbReference>
<gene>
    <name evidence="3" type="primary">Cabyr</name>
    <name evidence="3" type="ORF">PTEBUR_R15440</name>
</gene>
<sequence length="216" mass="23412">AKMESSKVELVVPQDLKILLEGASRAVLQNKPDDIAGFIALYFQELVALRTGLVAHVLTLCSFYLAENRNEELEEKISEHIDILFSGKLEKREKCTDTEEDQLLEEPDIQYSSQQTQYPSVASSIAETISPTGDDEASAPEGPELAYVPADPAQLAAHVLGNSDSLYSVRDVATSVQTLQDFETSEDELTPVEGAAEDASAVPAAEASVETIRSQP</sequence>
<dbReference type="InterPro" id="IPR047579">
    <property type="entry name" value="DD_CABYR_SP17"/>
</dbReference>
<dbReference type="Pfam" id="PF02197">
    <property type="entry name" value="RIIa"/>
    <property type="match status" value="1"/>
</dbReference>
<evidence type="ECO:0000259" key="2">
    <source>
        <dbReference type="SMART" id="SM00394"/>
    </source>
</evidence>
<dbReference type="PANTHER" id="PTHR15494:SF0">
    <property type="entry name" value="CALCIUM-BINDING TYROSINE PHOSPHORYLATION-REGULATED PROTEIN"/>
    <property type="match status" value="1"/>
</dbReference>
<evidence type="ECO:0000313" key="3">
    <source>
        <dbReference type="EMBL" id="NWU63632.1"/>
    </source>
</evidence>
<dbReference type="InterPro" id="IPR038848">
    <property type="entry name" value="CABYR"/>
</dbReference>
<dbReference type="PANTHER" id="PTHR15494">
    <property type="entry name" value="CALCIUM-BINDING TYROSINE PHOSPHORYLATION-REGULATED PROTEIN"/>
    <property type="match status" value="1"/>
</dbReference>
<keyword evidence="4" id="KW-1185">Reference proteome</keyword>
<dbReference type="AlphaFoldDB" id="A0A7K5YDZ9"/>
<feature type="compositionally biased region" description="Low complexity" evidence="1">
    <location>
        <begin position="193"/>
        <end position="210"/>
    </location>
</feature>
<dbReference type="GO" id="GO:0005737">
    <property type="term" value="C:cytoplasm"/>
    <property type="evidence" value="ECO:0007669"/>
    <property type="project" value="TreeGrafter"/>
</dbReference>
<dbReference type="GO" id="GO:0005509">
    <property type="term" value="F:calcium ion binding"/>
    <property type="evidence" value="ECO:0007669"/>
    <property type="project" value="InterPro"/>
</dbReference>
<feature type="non-terminal residue" evidence="3">
    <location>
        <position position="216"/>
    </location>
</feature>
<protein>
    <submittedName>
        <fullName evidence="3">CABYR protein</fullName>
    </submittedName>
</protein>
<dbReference type="InterPro" id="IPR003117">
    <property type="entry name" value="cAMP_dep_PK_reg_su_I/II_a/b"/>
</dbReference>
<feature type="domain" description="RIIa" evidence="2">
    <location>
        <begin position="14"/>
        <end position="51"/>
    </location>
</feature>
<feature type="region of interest" description="Disordered" evidence="1">
    <location>
        <begin position="193"/>
        <end position="216"/>
    </location>
</feature>
<organism evidence="3 4">
    <name type="scientific">Pterocles burchelli</name>
    <dbReference type="NCBI Taxonomy" id="2585816"/>
    <lineage>
        <taxon>Eukaryota</taxon>
        <taxon>Metazoa</taxon>
        <taxon>Chordata</taxon>
        <taxon>Craniata</taxon>
        <taxon>Vertebrata</taxon>
        <taxon>Euteleostomi</taxon>
        <taxon>Archelosauria</taxon>
        <taxon>Archosauria</taxon>
        <taxon>Dinosauria</taxon>
        <taxon>Saurischia</taxon>
        <taxon>Theropoda</taxon>
        <taxon>Coelurosauria</taxon>
        <taxon>Aves</taxon>
        <taxon>Neognathae</taxon>
        <taxon>Neoaves</taxon>
        <taxon>Columbimorphae</taxon>
        <taxon>Pterocliformes</taxon>
        <taxon>Pteroclidae</taxon>
        <taxon>Pterocles</taxon>
    </lineage>
</organism>